<dbReference type="EMBL" id="BPRA01000003">
    <property type="protein sequence ID" value="GJE54266.1"/>
    <property type="molecule type" value="Genomic_DNA"/>
</dbReference>
<dbReference type="Gene3D" id="3.40.50.12080">
    <property type="match status" value="2"/>
</dbReference>
<dbReference type="InterPro" id="IPR041307">
    <property type="entry name" value="WcbI"/>
</dbReference>
<feature type="domain" description="Polysaccharide biosynthesis enzyme WcbI" evidence="1">
    <location>
        <begin position="37"/>
        <end position="244"/>
    </location>
</feature>
<sequence>MALLETGRRALRRGRALLPWTTVVARNASAGRTGPRIAVIGNCQARGVARSLTVLLPNARVDLMPIGTLGKGRRSLSAFAESLRAYDHVFSQPFLTGRFRDGGSAELVELLPQARLFPAIVFPAFHPDMVYVGDLGSGAEAALVPSPLHTYHSAITLFGYLRGVSAARIVRLFREQTFAALGYLDGWQLSAEDLARSSRAVGVDLTPEILRWSRRGAFMHAINHPKLFVLADLAARLARDADLAPADLSVDAYLVDDLLDDVIWPIYPPIADVYGLAGSYTFKQRTAPGAAPSMLDLQTFIAGSLALYDTMPKTRLTCHRTEHWSGAPEIRALFDAA</sequence>
<evidence type="ECO:0000313" key="2">
    <source>
        <dbReference type="EMBL" id="GJE54266.1"/>
    </source>
</evidence>
<comment type="caution">
    <text evidence="2">The sequence shown here is derived from an EMBL/GenBank/DDBJ whole genome shotgun (WGS) entry which is preliminary data.</text>
</comment>
<proteinExistence type="predicted"/>
<reference evidence="2" key="1">
    <citation type="journal article" date="2021" name="Front. Microbiol.">
        <title>Comprehensive Comparative Genomics and Phenotyping of Methylobacterium Species.</title>
        <authorList>
            <person name="Alessa O."/>
            <person name="Ogura Y."/>
            <person name="Fujitani Y."/>
            <person name="Takami H."/>
            <person name="Hayashi T."/>
            <person name="Sahin N."/>
            <person name="Tani A."/>
        </authorList>
    </citation>
    <scope>NUCLEOTIDE SEQUENCE</scope>
    <source>
        <strain evidence="2">DSM 23674</strain>
    </source>
</reference>
<evidence type="ECO:0000259" key="1">
    <source>
        <dbReference type="Pfam" id="PF18588"/>
    </source>
</evidence>
<gene>
    <name evidence="2" type="ORF">EKPJFOCH_0740</name>
</gene>
<organism evidence="2 3">
    <name type="scientific">Methylobacterium thuringiense</name>
    <dbReference type="NCBI Taxonomy" id="1003091"/>
    <lineage>
        <taxon>Bacteria</taxon>
        <taxon>Pseudomonadati</taxon>
        <taxon>Pseudomonadota</taxon>
        <taxon>Alphaproteobacteria</taxon>
        <taxon>Hyphomicrobiales</taxon>
        <taxon>Methylobacteriaceae</taxon>
        <taxon>Methylobacterium</taxon>
    </lineage>
</organism>
<keyword evidence="3" id="KW-1185">Reference proteome</keyword>
<dbReference type="Proteomes" id="UP001055101">
    <property type="component" value="Unassembled WGS sequence"/>
</dbReference>
<protein>
    <recommendedName>
        <fullName evidence="1">Polysaccharide biosynthesis enzyme WcbI domain-containing protein</fullName>
    </recommendedName>
</protein>
<name>A0ABQ4TGX4_9HYPH</name>
<reference evidence="2" key="2">
    <citation type="submission" date="2021-08" db="EMBL/GenBank/DDBJ databases">
        <authorList>
            <person name="Tani A."/>
            <person name="Ola A."/>
            <person name="Ogura Y."/>
            <person name="Katsura K."/>
            <person name="Hayashi T."/>
        </authorList>
    </citation>
    <scope>NUCLEOTIDE SEQUENCE</scope>
    <source>
        <strain evidence="2">DSM 23674</strain>
    </source>
</reference>
<evidence type="ECO:0000313" key="3">
    <source>
        <dbReference type="Proteomes" id="UP001055101"/>
    </source>
</evidence>
<dbReference type="Pfam" id="PF18588">
    <property type="entry name" value="WcbI"/>
    <property type="match status" value="1"/>
</dbReference>
<dbReference type="RefSeq" id="WP_238230725.1">
    <property type="nucleotide sequence ID" value="NZ_BPRA01000003.1"/>
</dbReference>
<accession>A0ABQ4TGX4</accession>